<accession>W9IVE4</accession>
<sequence length="88" mass="9174">MTPVIAPGGWKAQGTHTRAHTHALAIAIAGRYQATMMSYLEKRQLSGAPGNGPKSGQDQKISLSQNLDSGVADSQAESAGHQVYVAEA</sequence>
<proteinExistence type="predicted"/>
<organism evidence="2 3">
    <name type="scientific">Fusarium oxysporum NRRL 32931</name>
    <dbReference type="NCBI Taxonomy" id="660029"/>
    <lineage>
        <taxon>Eukaryota</taxon>
        <taxon>Fungi</taxon>
        <taxon>Dikarya</taxon>
        <taxon>Ascomycota</taxon>
        <taxon>Pezizomycotina</taxon>
        <taxon>Sordariomycetes</taxon>
        <taxon>Hypocreomycetidae</taxon>
        <taxon>Hypocreales</taxon>
        <taxon>Nectriaceae</taxon>
        <taxon>Fusarium</taxon>
        <taxon>Fusarium oxysporum species complex</taxon>
    </lineage>
</organism>
<feature type="region of interest" description="Disordered" evidence="1">
    <location>
        <begin position="44"/>
        <end position="88"/>
    </location>
</feature>
<dbReference type="HOGENOM" id="CLU_2469137_0_0_1"/>
<name>W9IVE4_FUSOX</name>
<evidence type="ECO:0000313" key="3">
    <source>
        <dbReference type="Proteomes" id="UP000030753"/>
    </source>
</evidence>
<evidence type="ECO:0000256" key="1">
    <source>
        <dbReference type="SAM" id="MobiDB-lite"/>
    </source>
</evidence>
<dbReference type="AlphaFoldDB" id="W9IVE4"/>
<reference evidence="2 3" key="1">
    <citation type="submission" date="2011-06" db="EMBL/GenBank/DDBJ databases">
        <title>The Genome Sequence of Fusarium oxysporum FOSC 3-a.</title>
        <authorList>
            <consortium name="The Broad Institute Genome Sequencing Platform"/>
            <person name="Ma L.-J."/>
            <person name="Gale L.R."/>
            <person name="Schwartz D.C."/>
            <person name="Zhou S."/>
            <person name="Corby-Kistler H."/>
            <person name="Young S.K."/>
            <person name="Zeng Q."/>
            <person name="Gargeya S."/>
            <person name="Fitzgerald M."/>
            <person name="Haas B."/>
            <person name="Abouelleil A."/>
            <person name="Alvarado L."/>
            <person name="Arachchi H.M."/>
            <person name="Berlin A."/>
            <person name="Brown A."/>
            <person name="Chapman S.B."/>
            <person name="Chen Z."/>
            <person name="Dunbar C."/>
            <person name="Freedman E."/>
            <person name="Gearin G."/>
            <person name="Gellesch M."/>
            <person name="Goldberg J."/>
            <person name="Griggs A."/>
            <person name="Gujja S."/>
            <person name="Heiman D."/>
            <person name="Howarth C."/>
            <person name="Larson L."/>
            <person name="Lui A."/>
            <person name="MacDonald P.J.P."/>
            <person name="Mehta T."/>
            <person name="Montmayeur A."/>
            <person name="Murphy C."/>
            <person name="Neiman D."/>
            <person name="Pearson M."/>
            <person name="Priest M."/>
            <person name="Roberts A."/>
            <person name="Saif S."/>
            <person name="Shea T."/>
            <person name="Shenoy N."/>
            <person name="Sisk P."/>
            <person name="Stolte C."/>
            <person name="Sykes S."/>
            <person name="Wortman J."/>
            <person name="Nusbaum C."/>
            <person name="Birren B."/>
        </authorList>
    </citation>
    <scope>NUCLEOTIDE SEQUENCE [LARGE SCALE GENOMIC DNA]</scope>
    <source>
        <strain evidence="3">FOSC 3-a</strain>
    </source>
</reference>
<evidence type="ECO:0000313" key="2">
    <source>
        <dbReference type="EMBL" id="EWY96476.1"/>
    </source>
</evidence>
<dbReference type="EMBL" id="JH717841">
    <property type="protein sequence ID" value="EWY96476.1"/>
    <property type="molecule type" value="Genomic_DNA"/>
</dbReference>
<feature type="compositionally biased region" description="Polar residues" evidence="1">
    <location>
        <begin position="54"/>
        <end position="68"/>
    </location>
</feature>
<protein>
    <submittedName>
        <fullName evidence="2">Uncharacterized protein</fullName>
    </submittedName>
</protein>
<dbReference type="Proteomes" id="UP000030753">
    <property type="component" value="Unassembled WGS sequence"/>
</dbReference>
<gene>
    <name evidence="2" type="ORF">FOYG_05167</name>
</gene>